<dbReference type="AlphaFoldDB" id="A0A0D7AAX9"/>
<organism evidence="2 3">
    <name type="scientific">Fistulina hepatica ATCC 64428</name>
    <dbReference type="NCBI Taxonomy" id="1128425"/>
    <lineage>
        <taxon>Eukaryota</taxon>
        <taxon>Fungi</taxon>
        <taxon>Dikarya</taxon>
        <taxon>Basidiomycota</taxon>
        <taxon>Agaricomycotina</taxon>
        <taxon>Agaricomycetes</taxon>
        <taxon>Agaricomycetidae</taxon>
        <taxon>Agaricales</taxon>
        <taxon>Fistulinaceae</taxon>
        <taxon>Fistulina</taxon>
    </lineage>
</organism>
<protein>
    <submittedName>
        <fullName evidence="2">Uncharacterized protein</fullName>
    </submittedName>
</protein>
<evidence type="ECO:0000313" key="3">
    <source>
        <dbReference type="Proteomes" id="UP000054144"/>
    </source>
</evidence>
<feature type="region of interest" description="Disordered" evidence="1">
    <location>
        <begin position="326"/>
        <end position="358"/>
    </location>
</feature>
<evidence type="ECO:0000313" key="2">
    <source>
        <dbReference type="EMBL" id="KIY47978.1"/>
    </source>
</evidence>
<dbReference type="Proteomes" id="UP000054144">
    <property type="component" value="Unassembled WGS sequence"/>
</dbReference>
<gene>
    <name evidence="2" type="ORF">FISHEDRAFT_74109</name>
</gene>
<proteinExistence type="predicted"/>
<name>A0A0D7AAX9_9AGAR</name>
<dbReference type="EMBL" id="KN881896">
    <property type="protein sequence ID" value="KIY47978.1"/>
    <property type="molecule type" value="Genomic_DNA"/>
</dbReference>
<sequence length="427" mass="48179">MAVDEHMPEQPSELVKRYTTYSPFSCTDARQVMWQCAEYSFRWELLCLDRALAPGEWQDVEKGAARDVSVRRCFPASADETGDYFMPATLPSSNGGLWADKLEDRAPFLRVLAELMSTWKAVKFVSFQRQDPQTGERWGEYEYAIAEAYIGFFFSTFGRAPVVPHHLHSPAFQTFVTLGSKMTHIYHTSSGQGRWDLAIAIRGSLTQGCGACDRFRGSLASLPTTIMSGKSKRRHRKTTNKIIHPEWGDPEYWKKRKMPTRRDIQLTNLCGAPVGTSTSSSLPFVNHPPITEFEYYPVPAGVTYWGEFHVGNQRYFQLERPIIEEDSSSEEDAAGEDDDAPPIDGGTPPGDATTDWDAPEVEAVTEIRLTAGKRWSEKRAAVVNTWTNEALPRAVDAYMTAMRTTSFGRSQPERKSYLCICRIISCY</sequence>
<evidence type="ECO:0000256" key="1">
    <source>
        <dbReference type="SAM" id="MobiDB-lite"/>
    </source>
</evidence>
<dbReference type="OrthoDB" id="3026189at2759"/>
<feature type="compositionally biased region" description="Acidic residues" evidence="1">
    <location>
        <begin position="326"/>
        <end position="341"/>
    </location>
</feature>
<keyword evidence="3" id="KW-1185">Reference proteome</keyword>
<reference evidence="2 3" key="1">
    <citation type="journal article" date="2015" name="Fungal Genet. Biol.">
        <title>Evolution of novel wood decay mechanisms in Agaricales revealed by the genome sequences of Fistulina hepatica and Cylindrobasidium torrendii.</title>
        <authorList>
            <person name="Floudas D."/>
            <person name="Held B.W."/>
            <person name="Riley R."/>
            <person name="Nagy L.G."/>
            <person name="Koehler G."/>
            <person name="Ransdell A.S."/>
            <person name="Younus H."/>
            <person name="Chow J."/>
            <person name="Chiniquy J."/>
            <person name="Lipzen A."/>
            <person name="Tritt A."/>
            <person name="Sun H."/>
            <person name="Haridas S."/>
            <person name="LaButti K."/>
            <person name="Ohm R.A."/>
            <person name="Kues U."/>
            <person name="Blanchette R.A."/>
            <person name="Grigoriev I.V."/>
            <person name="Minto R.E."/>
            <person name="Hibbett D.S."/>
        </authorList>
    </citation>
    <scope>NUCLEOTIDE SEQUENCE [LARGE SCALE GENOMIC DNA]</scope>
    <source>
        <strain evidence="2 3">ATCC 64428</strain>
    </source>
</reference>
<accession>A0A0D7AAX9</accession>